<feature type="transmembrane region" description="Helical" evidence="2">
    <location>
        <begin position="146"/>
        <end position="167"/>
    </location>
</feature>
<proteinExistence type="predicted"/>
<evidence type="ECO:0000313" key="3">
    <source>
        <dbReference type="EMBL" id="KAK0648577.1"/>
    </source>
</evidence>
<protein>
    <submittedName>
        <fullName evidence="3">Uncharacterized protein</fullName>
    </submittedName>
</protein>
<sequence length="338" mass="34497">MSSFGLSCPTGGSFYVCQNNATEFIGCCTSNPCADGSGNCPKSDLRSASFSGDSYSEIPAQQCAGGSGSSSALWYTCQKNLPPFLGCCSTNPCSQGSCPSTNLAPASLSSNATSRATFLALGADPITPTPSDTPAATSRAGLSTGAIAGIAVGGALLLIVIAGFTIYKCGWCAKKKKKRESYESPFIPAGLVSYPGGIHPAGSPCMAAAFPSPQSPSYPYTASSPGSPPMDQHLFPSYKPHDSMISSMHSSAGSPLPRGSHFSGYTASEGTYQPISELDASSVAAVTPELPGSEAGREWSSPVSATGRGSERHPATPQQGWMGGGTWDGSSPKRDRGI</sequence>
<keyword evidence="2" id="KW-0812">Transmembrane</keyword>
<gene>
    <name evidence="3" type="ORF">B0T16DRAFT_116941</name>
</gene>
<evidence type="ECO:0000256" key="1">
    <source>
        <dbReference type="SAM" id="MobiDB-lite"/>
    </source>
</evidence>
<dbReference type="Proteomes" id="UP001174936">
    <property type="component" value="Unassembled WGS sequence"/>
</dbReference>
<feature type="region of interest" description="Disordered" evidence="1">
    <location>
        <begin position="217"/>
        <end position="268"/>
    </location>
</feature>
<feature type="region of interest" description="Disordered" evidence="1">
    <location>
        <begin position="287"/>
        <end position="338"/>
    </location>
</feature>
<feature type="compositionally biased region" description="Low complexity" evidence="1">
    <location>
        <begin position="243"/>
        <end position="254"/>
    </location>
</feature>
<keyword evidence="2" id="KW-0472">Membrane</keyword>
<reference evidence="3" key="1">
    <citation type="submission" date="2023-06" db="EMBL/GenBank/DDBJ databases">
        <title>Genome-scale phylogeny and comparative genomics of the fungal order Sordariales.</title>
        <authorList>
            <consortium name="Lawrence Berkeley National Laboratory"/>
            <person name="Hensen N."/>
            <person name="Bonometti L."/>
            <person name="Westerberg I."/>
            <person name="Brannstrom I.O."/>
            <person name="Guillou S."/>
            <person name="Cros-Aarteil S."/>
            <person name="Calhoun S."/>
            <person name="Haridas S."/>
            <person name="Kuo A."/>
            <person name="Mondo S."/>
            <person name="Pangilinan J."/>
            <person name="Riley R."/>
            <person name="Labutti K."/>
            <person name="Andreopoulos B."/>
            <person name="Lipzen A."/>
            <person name="Chen C."/>
            <person name="Yanf M."/>
            <person name="Daum C."/>
            <person name="Ng V."/>
            <person name="Clum A."/>
            <person name="Steindorff A."/>
            <person name="Ohm R."/>
            <person name="Martin F."/>
            <person name="Silar P."/>
            <person name="Natvig D."/>
            <person name="Lalanne C."/>
            <person name="Gautier V."/>
            <person name="Ament-Velasquez S.L."/>
            <person name="Kruys A."/>
            <person name="Hutchinson M.I."/>
            <person name="Powell A.J."/>
            <person name="Barry K."/>
            <person name="Miller A.N."/>
            <person name="Grigoriev I.V."/>
            <person name="Debuchy R."/>
            <person name="Gladieux P."/>
            <person name="Thoren M.H."/>
            <person name="Johannesson H."/>
        </authorList>
    </citation>
    <scope>NUCLEOTIDE SEQUENCE</scope>
    <source>
        <strain evidence="3">SMH2532-1</strain>
    </source>
</reference>
<dbReference type="AlphaFoldDB" id="A0AA40CS15"/>
<evidence type="ECO:0000313" key="4">
    <source>
        <dbReference type="Proteomes" id="UP001174936"/>
    </source>
</evidence>
<dbReference type="EMBL" id="JAULSV010000003">
    <property type="protein sequence ID" value="KAK0648577.1"/>
    <property type="molecule type" value="Genomic_DNA"/>
</dbReference>
<accession>A0AA40CS15</accession>
<organism evidence="3 4">
    <name type="scientific">Cercophora newfieldiana</name>
    <dbReference type="NCBI Taxonomy" id="92897"/>
    <lineage>
        <taxon>Eukaryota</taxon>
        <taxon>Fungi</taxon>
        <taxon>Dikarya</taxon>
        <taxon>Ascomycota</taxon>
        <taxon>Pezizomycotina</taxon>
        <taxon>Sordariomycetes</taxon>
        <taxon>Sordariomycetidae</taxon>
        <taxon>Sordariales</taxon>
        <taxon>Lasiosphaeriaceae</taxon>
        <taxon>Cercophora</taxon>
    </lineage>
</organism>
<name>A0AA40CS15_9PEZI</name>
<keyword evidence="4" id="KW-1185">Reference proteome</keyword>
<comment type="caution">
    <text evidence="3">The sequence shown here is derived from an EMBL/GenBank/DDBJ whole genome shotgun (WGS) entry which is preliminary data.</text>
</comment>
<evidence type="ECO:0000256" key="2">
    <source>
        <dbReference type="SAM" id="Phobius"/>
    </source>
</evidence>
<keyword evidence="2" id="KW-1133">Transmembrane helix</keyword>